<gene>
    <name evidence="2" type="ORF">OC842_001619</name>
</gene>
<dbReference type="AlphaFoldDB" id="A0AAN6JMD4"/>
<accession>A0AAN6JMD4</accession>
<organism evidence="2 3">
    <name type="scientific">Tilletia horrida</name>
    <dbReference type="NCBI Taxonomy" id="155126"/>
    <lineage>
        <taxon>Eukaryota</taxon>
        <taxon>Fungi</taxon>
        <taxon>Dikarya</taxon>
        <taxon>Basidiomycota</taxon>
        <taxon>Ustilaginomycotina</taxon>
        <taxon>Exobasidiomycetes</taxon>
        <taxon>Tilletiales</taxon>
        <taxon>Tilletiaceae</taxon>
        <taxon>Tilletia</taxon>
    </lineage>
</organism>
<feature type="compositionally biased region" description="Low complexity" evidence="1">
    <location>
        <begin position="107"/>
        <end position="125"/>
    </location>
</feature>
<protein>
    <submittedName>
        <fullName evidence="2">Uncharacterized protein</fullName>
    </submittedName>
</protein>
<feature type="region of interest" description="Disordered" evidence="1">
    <location>
        <begin position="190"/>
        <end position="220"/>
    </location>
</feature>
<sequence>MSPRREYPASVQDYVSNIRPDVLLPFLAALHAVQETQVGLTRPDWGAIWASMQLSGQERFVDTPDTLKRWLSHFWDCYVEDVHAGSAPPLVDDLVSQQPSGEASIHRSSTSAQQQQQQRSAAASRGLEDEQVGLQLGSGRLTPPACLGDQQPDTYDAQIASSACVARAGAAPHVEQQTNAAEPVTIINDTPPPSLAPLEEQHSRSCDELEPPGAASSAARASLRGHSVRLLLGGWQYDGMYHWTNDGPTGTALTQDAINGLLQRKTGKKKRSKKPLSKNQLSKRCKDLRECWQCRHCGKFRYIAVGDHRTLNSHTRKHGSAAAS</sequence>
<proteinExistence type="predicted"/>
<evidence type="ECO:0000256" key="1">
    <source>
        <dbReference type="SAM" id="MobiDB-lite"/>
    </source>
</evidence>
<evidence type="ECO:0000313" key="3">
    <source>
        <dbReference type="Proteomes" id="UP001176521"/>
    </source>
</evidence>
<dbReference type="EMBL" id="JAPDMQ010000059">
    <property type="protein sequence ID" value="KAK0537473.1"/>
    <property type="molecule type" value="Genomic_DNA"/>
</dbReference>
<comment type="caution">
    <text evidence="2">The sequence shown here is derived from an EMBL/GenBank/DDBJ whole genome shotgun (WGS) entry which is preliminary data.</text>
</comment>
<reference evidence="2" key="1">
    <citation type="journal article" date="2023" name="PhytoFront">
        <title>Draft Genome Resources of Seven Strains of Tilletia horrida, Causal Agent of Kernel Smut of Rice.</title>
        <authorList>
            <person name="Khanal S."/>
            <person name="Antony Babu S."/>
            <person name="Zhou X.G."/>
        </authorList>
    </citation>
    <scope>NUCLEOTIDE SEQUENCE</scope>
    <source>
        <strain evidence="2">TX3</strain>
    </source>
</reference>
<feature type="region of interest" description="Disordered" evidence="1">
    <location>
        <begin position="90"/>
        <end position="128"/>
    </location>
</feature>
<evidence type="ECO:0000313" key="2">
    <source>
        <dbReference type="EMBL" id="KAK0537473.1"/>
    </source>
</evidence>
<dbReference type="Proteomes" id="UP001176521">
    <property type="component" value="Unassembled WGS sequence"/>
</dbReference>
<keyword evidence="3" id="KW-1185">Reference proteome</keyword>
<name>A0AAN6JMD4_9BASI</name>